<keyword evidence="6" id="KW-0479">Metal-binding</keyword>
<dbReference type="GO" id="GO:0051539">
    <property type="term" value="F:4 iron, 4 sulfur cluster binding"/>
    <property type="evidence" value="ECO:0007669"/>
    <property type="project" value="UniProtKB-KW"/>
</dbReference>
<dbReference type="SMART" id="SM00987">
    <property type="entry name" value="UreE_C"/>
    <property type="match status" value="1"/>
</dbReference>
<evidence type="ECO:0000256" key="10">
    <source>
        <dbReference type="ARBA" id="ARBA00023014"/>
    </source>
</evidence>
<evidence type="ECO:0000256" key="7">
    <source>
        <dbReference type="ARBA" id="ARBA00022763"/>
    </source>
</evidence>
<keyword evidence="7" id="KW-0227">DNA damage</keyword>
<evidence type="ECO:0000313" key="13">
    <source>
        <dbReference type="EMBL" id="MYG37654.1"/>
    </source>
</evidence>
<dbReference type="InterPro" id="IPR051536">
    <property type="entry name" value="UDG_Type-4/5"/>
</dbReference>
<evidence type="ECO:0000256" key="3">
    <source>
        <dbReference type="ARBA" id="ARBA00012030"/>
    </source>
</evidence>
<evidence type="ECO:0000256" key="9">
    <source>
        <dbReference type="ARBA" id="ARBA00023004"/>
    </source>
</evidence>
<keyword evidence="8" id="KW-0378">Hydrolase</keyword>
<protein>
    <recommendedName>
        <fullName evidence="4">Type-4 uracil-DNA glycosylase</fullName>
        <ecNumber evidence="3">3.2.2.27</ecNumber>
    </recommendedName>
</protein>
<dbReference type="GO" id="GO:0004844">
    <property type="term" value="F:uracil DNA N-glycosylase activity"/>
    <property type="evidence" value="ECO:0007669"/>
    <property type="project" value="UniProtKB-EC"/>
</dbReference>
<dbReference type="GO" id="GO:0006281">
    <property type="term" value="P:DNA repair"/>
    <property type="evidence" value="ECO:0007669"/>
    <property type="project" value="UniProtKB-KW"/>
</dbReference>
<dbReference type="EMBL" id="VYDO01000051">
    <property type="protein sequence ID" value="MYG37654.1"/>
    <property type="molecule type" value="Genomic_DNA"/>
</dbReference>
<evidence type="ECO:0000256" key="11">
    <source>
        <dbReference type="ARBA" id="ARBA00023204"/>
    </source>
</evidence>
<comment type="caution">
    <text evidence="13">The sequence shown here is derived from an EMBL/GenBank/DDBJ whole genome shotgun (WGS) entry which is preliminary data.</text>
</comment>
<dbReference type="Gene3D" id="3.40.470.10">
    <property type="entry name" value="Uracil-DNA glycosylase-like domain"/>
    <property type="match status" value="1"/>
</dbReference>
<dbReference type="SMART" id="SM00986">
    <property type="entry name" value="UDG"/>
    <property type="match status" value="1"/>
</dbReference>
<dbReference type="InterPro" id="IPR036895">
    <property type="entry name" value="Uracil-DNA_glycosylase-like_sf"/>
</dbReference>
<dbReference type="CDD" id="cd10030">
    <property type="entry name" value="UDG-F4_TTUDGA_SPO1dp_like"/>
    <property type="match status" value="1"/>
</dbReference>
<evidence type="ECO:0000256" key="4">
    <source>
        <dbReference type="ARBA" id="ARBA00019403"/>
    </source>
</evidence>
<evidence type="ECO:0000256" key="2">
    <source>
        <dbReference type="ARBA" id="ARBA00006521"/>
    </source>
</evidence>
<dbReference type="AlphaFoldDB" id="A0A6B1F8V6"/>
<dbReference type="EC" id="3.2.2.27" evidence="3"/>
<name>A0A6B1F8V6_9SYNE</name>
<evidence type="ECO:0000259" key="12">
    <source>
        <dbReference type="SMART" id="SM00986"/>
    </source>
</evidence>
<dbReference type="InterPro" id="IPR005273">
    <property type="entry name" value="Ura-DNA_glyco_family4"/>
</dbReference>
<accession>A0A6B1F8V6</accession>
<keyword evidence="10" id="KW-0411">Iron-sulfur</keyword>
<evidence type="ECO:0000256" key="6">
    <source>
        <dbReference type="ARBA" id="ARBA00022723"/>
    </source>
</evidence>
<keyword evidence="5" id="KW-0004">4Fe-4S</keyword>
<reference evidence="13" key="1">
    <citation type="submission" date="2019-09" db="EMBL/GenBank/DDBJ databases">
        <title>Characterisation of the sponge microbiome using genome-centric metagenomics.</title>
        <authorList>
            <person name="Engelberts J.P."/>
            <person name="Robbins S.J."/>
            <person name="De Goeij J.M."/>
            <person name="Aranda M."/>
            <person name="Bell S.C."/>
            <person name="Webster N.S."/>
        </authorList>
    </citation>
    <scope>NUCLEOTIDE SEQUENCE</scope>
    <source>
        <strain evidence="13">SB0676_bin_10</strain>
    </source>
</reference>
<dbReference type="NCBIfam" id="TIGR00758">
    <property type="entry name" value="UDG_fam4"/>
    <property type="match status" value="1"/>
</dbReference>
<evidence type="ECO:0000256" key="5">
    <source>
        <dbReference type="ARBA" id="ARBA00022485"/>
    </source>
</evidence>
<proteinExistence type="inferred from homology"/>
<evidence type="ECO:0000256" key="1">
    <source>
        <dbReference type="ARBA" id="ARBA00001400"/>
    </source>
</evidence>
<dbReference type="SUPFAM" id="SSF52141">
    <property type="entry name" value="Uracil-DNA glycosylase-like"/>
    <property type="match status" value="1"/>
</dbReference>
<keyword evidence="9" id="KW-0408">Iron</keyword>
<sequence>MSIQRSQLDLFSAGATPTEHPPSGPPPSPLAVATIQEGASEDGWEALTRECLDCRRCELAATRTHVVISRGNPLARLMLIGEGPGQHEDETGLPFVGRAGKLLDQILASVGLDQEQDIYICNVVKCRPPGNRKPTPEEMAHCRPWLQRQIQLVNPDMVLLAGSTAMTGVLGIKTGITRMRGQWIERDGRVYMPVFHPSFLLRNASRQKGQPKWLTWEDFKAVRARLDKLEASAQARETLH</sequence>
<dbReference type="InterPro" id="IPR005122">
    <property type="entry name" value="Uracil-DNA_glycosylase-like"/>
</dbReference>
<dbReference type="Pfam" id="PF03167">
    <property type="entry name" value="UDG"/>
    <property type="match status" value="1"/>
</dbReference>
<comment type="catalytic activity">
    <reaction evidence="1">
        <text>Hydrolyzes single-stranded DNA or mismatched double-stranded DNA and polynucleotides, releasing free uracil.</text>
        <dbReference type="EC" id="3.2.2.27"/>
    </reaction>
</comment>
<comment type="similarity">
    <text evidence="2">Belongs to the uracil-DNA glycosylase (UDG) superfamily. Type 4 (UDGa) family.</text>
</comment>
<organism evidence="13">
    <name type="scientific">Synechococcus sp. SB0676_bin_10</name>
    <dbReference type="NCBI Taxonomy" id="2604869"/>
    <lineage>
        <taxon>Bacteria</taxon>
        <taxon>Bacillati</taxon>
        <taxon>Cyanobacteriota</taxon>
        <taxon>Cyanophyceae</taxon>
        <taxon>Synechococcales</taxon>
        <taxon>Synechococcaceae</taxon>
        <taxon>Synechococcus</taxon>
    </lineage>
</organism>
<gene>
    <name evidence="13" type="ORF">F4162_01250</name>
</gene>
<dbReference type="PANTHER" id="PTHR33693">
    <property type="entry name" value="TYPE-5 URACIL-DNA GLYCOSYLASE"/>
    <property type="match status" value="1"/>
</dbReference>
<feature type="domain" description="Uracil-DNA glycosylase-like" evidence="12">
    <location>
        <begin position="68"/>
        <end position="220"/>
    </location>
</feature>
<evidence type="ECO:0000256" key="8">
    <source>
        <dbReference type="ARBA" id="ARBA00022801"/>
    </source>
</evidence>
<keyword evidence="11" id="KW-0234">DNA repair</keyword>
<dbReference type="GO" id="GO:0046872">
    <property type="term" value="F:metal ion binding"/>
    <property type="evidence" value="ECO:0007669"/>
    <property type="project" value="UniProtKB-KW"/>
</dbReference>
<dbReference type="PANTHER" id="PTHR33693:SF1">
    <property type="entry name" value="TYPE-4 URACIL-DNA GLYCOSYLASE"/>
    <property type="match status" value="1"/>
</dbReference>